<dbReference type="Gene3D" id="1.10.30.50">
    <property type="match status" value="1"/>
</dbReference>
<evidence type="ECO:0000259" key="2">
    <source>
        <dbReference type="SMART" id="SM00849"/>
    </source>
</evidence>
<dbReference type="CDD" id="cd00085">
    <property type="entry name" value="HNHc"/>
    <property type="match status" value="1"/>
</dbReference>
<dbReference type="InterPro" id="IPR050855">
    <property type="entry name" value="NDM-1-like"/>
</dbReference>
<dbReference type="SMART" id="SM00849">
    <property type="entry name" value="Lactamase_B"/>
    <property type="match status" value="1"/>
</dbReference>
<dbReference type="InterPro" id="IPR001279">
    <property type="entry name" value="Metallo-B-lactamas"/>
</dbReference>
<proteinExistence type="predicted"/>
<dbReference type="InterPro" id="IPR002711">
    <property type="entry name" value="HNH"/>
</dbReference>
<dbReference type="GO" id="GO:0004519">
    <property type="term" value="F:endonuclease activity"/>
    <property type="evidence" value="ECO:0007669"/>
    <property type="project" value="InterPro"/>
</dbReference>
<dbReference type="Pfam" id="PF00753">
    <property type="entry name" value="Lactamase_B"/>
    <property type="match status" value="1"/>
</dbReference>
<reference evidence="3 4" key="1">
    <citation type="journal article" date="2016" name="Nat. Commun.">
        <title>Thousands of microbial genomes shed light on interconnected biogeochemical processes in an aquifer system.</title>
        <authorList>
            <person name="Anantharaman K."/>
            <person name="Brown C.T."/>
            <person name="Hug L.A."/>
            <person name="Sharon I."/>
            <person name="Castelle C.J."/>
            <person name="Probst A.J."/>
            <person name="Thomas B.C."/>
            <person name="Singh A."/>
            <person name="Wilkins M.J."/>
            <person name="Karaoz U."/>
            <person name="Brodie E.L."/>
            <person name="Williams K.H."/>
            <person name="Hubbard S.S."/>
            <person name="Banfield J.F."/>
        </authorList>
    </citation>
    <scope>NUCLEOTIDE SEQUENCE [LARGE SCALE GENOMIC DNA]</scope>
</reference>
<dbReference type="AlphaFoldDB" id="A0A1F7SQH7"/>
<evidence type="ECO:0008006" key="5">
    <source>
        <dbReference type="Google" id="ProtNLM"/>
    </source>
</evidence>
<dbReference type="InterPro" id="IPR036866">
    <property type="entry name" value="RibonucZ/Hydroxyglut_hydro"/>
</dbReference>
<name>A0A1F7SQH7_9BACT</name>
<protein>
    <recommendedName>
        <fullName evidence="5">HNH nuclease domain-containing protein</fullName>
    </recommendedName>
</protein>
<evidence type="ECO:0000313" key="3">
    <source>
        <dbReference type="EMBL" id="OGL55467.1"/>
    </source>
</evidence>
<dbReference type="PANTHER" id="PTHR42951">
    <property type="entry name" value="METALLO-BETA-LACTAMASE DOMAIN-CONTAINING"/>
    <property type="match status" value="1"/>
</dbReference>
<dbReference type="STRING" id="1817883.A3G31_01495"/>
<dbReference type="Proteomes" id="UP000178082">
    <property type="component" value="Unassembled WGS sequence"/>
</dbReference>
<dbReference type="Gene3D" id="3.60.15.10">
    <property type="entry name" value="Ribonuclease Z/Hydroxyacylglutathione hydrolase-like"/>
    <property type="match status" value="1"/>
</dbReference>
<dbReference type="GO" id="GO:0008270">
    <property type="term" value="F:zinc ion binding"/>
    <property type="evidence" value="ECO:0007669"/>
    <property type="project" value="InterPro"/>
</dbReference>
<feature type="domain" description="HNH nuclease" evidence="1">
    <location>
        <begin position="279"/>
        <end position="329"/>
    </location>
</feature>
<evidence type="ECO:0000313" key="4">
    <source>
        <dbReference type="Proteomes" id="UP000178082"/>
    </source>
</evidence>
<dbReference type="InterPro" id="IPR003615">
    <property type="entry name" value="HNH_nuc"/>
</dbReference>
<comment type="caution">
    <text evidence="3">The sequence shown here is derived from an EMBL/GenBank/DDBJ whole genome shotgun (WGS) entry which is preliminary data.</text>
</comment>
<organism evidence="3 4">
    <name type="scientific">Candidatus Schekmanbacteria bacterium RIFCSPLOWO2_12_FULL_38_15</name>
    <dbReference type="NCBI Taxonomy" id="1817883"/>
    <lineage>
        <taxon>Bacteria</taxon>
        <taxon>Candidatus Schekmaniibacteriota</taxon>
    </lineage>
</organism>
<feature type="domain" description="Metallo-beta-lactamase" evidence="2">
    <location>
        <begin position="14"/>
        <end position="231"/>
    </location>
</feature>
<dbReference type="Pfam" id="PF01844">
    <property type="entry name" value="HNH"/>
    <property type="match status" value="1"/>
</dbReference>
<dbReference type="EMBL" id="MGDI01000001">
    <property type="protein sequence ID" value="OGL55467.1"/>
    <property type="molecule type" value="Genomic_DNA"/>
</dbReference>
<sequence>MNSFHGVHEIELANTKAFYIDGSEKILVDTGLKPLHNDVLNFLSKNGYNFGEGGFEFFKKGSHHTILNFLKKNKFKVDVIICTHCHGDHTGNLAQLKEELNVPVAAHSADIPFIEGREKVSNPQFVPEELQKHFDVAPCKVDISLKDDEFFNEDLRIIHIEGHTKGNICLLYRNKVLITGDTVLGKNLLNPKMAPEELNLSAEWSCFSYKKAWDNLPKLLNYSFDTILPSHGLSIKKDGKRRLEQLIKRRPEQLIDRVYDTIPIQEKCIKPDRQRIPDEVKRFVWKRDDGSCVKCGSRERLEFDHMVPVSKGGSNTARNIELLCEKCNRKKSDNII</sequence>
<gene>
    <name evidence="3" type="ORF">A3G31_01495</name>
</gene>
<evidence type="ECO:0000259" key="1">
    <source>
        <dbReference type="SMART" id="SM00507"/>
    </source>
</evidence>
<accession>A0A1F7SQH7</accession>
<dbReference type="SMART" id="SM00507">
    <property type="entry name" value="HNHc"/>
    <property type="match status" value="1"/>
</dbReference>
<dbReference type="SUPFAM" id="SSF56281">
    <property type="entry name" value="Metallo-hydrolase/oxidoreductase"/>
    <property type="match status" value="1"/>
</dbReference>
<dbReference type="GO" id="GO:0003676">
    <property type="term" value="F:nucleic acid binding"/>
    <property type="evidence" value="ECO:0007669"/>
    <property type="project" value="InterPro"/>
</dbReference>
<dbReference type="PANTHER" id="PTHR42951:SF17">
    <property type="entry name" value="METALLO-BETA-LACTAMASE DOMAIN-CONTAINING PROTEIN"/>
    <property type="match status" value="1"/>
</dbReference>